<keyword evidence="4" id="KW-0805">Transcription regulation</keyword>
<comment type="caution">
    <text evidence="11">The sequence shown here is derived from an EMBL/GenBank/DDBJ whole genome shotgun (WGS) entry which is preliminary data.</text>
</comment>
<dbReference type="EMBL" id="JARKHS020036267">
    <property type="protein sequence ID" value="KAK8756404.1"/>
    <property type="molecule type" value="Genomic_DNA"/>
</dbReference>
<sequence length="315" mass="36115">MKVLVREVKGVLMDAVHEPNSREWISEPVKVAEFKEQWTNALEATRYYESDDMSIGETIRKAMNISESALKCLEEDFRPDKLCCGLENLDRTKVPEVTDLETIKELKKELQKQKEDMTHRYKAAFFVRRSCPLTSVNLVSEHSRVKPPDTERVPSGEAVLTVQVFKPIKTPVGFRKVRMGCHAYPFKVLSEVTVLGSQTLRELRAKIQCISDDVPIGDFSENPDKPQEPAASEIYKSGFFFIGNTFYNDMSDPSCRDYSKVIIEWAKNPRRGLGPFKTAIMEDVTFDELELRLGYPYVYVHQGSCEHLLVFSDLR</sequence>
<keyword evidence="12" id="KW-1185">Reference proteome</keyword>
<evidence type="ECO:0000256" key="7">
    <source>
        <dbReference type="ARBA" id="ARBA00023242"/>
    </source>
</evidence>
<evidence type="ECO:0000256" key="8">
    <source>
        <dbReference type="ARBA" id="ARBA00025193"/>
    </source>
</evidence>
<comment type="subcellular location">
    <subcellularLocation>
        <location evidence="1">Nucleus</location>
    </subcellularLocation>
</comment>
<keyword evidence="5" id="KW-0238">DNA-binding</keyword>
<dbReference type="PANTHER" id="PTHR13421">
    <property type="entry name" value="SNRNA-ACTIVATING PROTEIN COMPLEX SUBUNIT 3"/>
    <property type="match status" value="1"/>
</dbReference>
<dbReference type="GO" id="GO:0003681">
    <property type="term" value="F:bent DNA binding"/>
    <property type="evidence" value="ECO:0007669"/>
    <property type="project" value="TreeGrafter"/>
</dbReference>
<dbReference type="GO" id="GO:0019185">
    <property type="term" value="C:snRNA-activating protein complex"/>
    <property type="evidence" value="ECO:0007669"/>
    <property type="project" value="TreeGrafter"/>
</dbReference>
<comment type="subunit">
    <text evidence="9">Part of the SNAPc complex composed of 5 subunits: SNAPC1, SNAPC2, SNAPC3, SNAPC4 and SNAPC5. SNAPC3 interacts with SNAPC1.</text>
</comment>
<evidence type="ECO:0000256" key="6">
    <source>
        <dbReference type="ARBA" id="ARBA00023163"/>
    </source>
</evidence>
<reference evidence="11 12" key="1">
    <citation type="journal article" date="2023" name="Arcadia Sci">
        <title>De novo assembly of a long-read Amblyomma americanum tick genome.</title>
        <authorList>
            <person name="Chou S."/>
            <person name="Poskanzer K.E."/>
            <person name="Rollins M."/>
            <person name="Thuy-Boun P.S."/>
        </authorList>
    </citation>
    <scope>NUCLEOTIDE SEQUENCE [LARGE SCALE GENOMIC DNA]</scope>
    <source>
        <strain evidence="11">F_SG_1</strain>
        <tissue evidence="11">Salivary glands</tissue>
    </source>
</reference>
<dbReference type="PANTHER" id="PTHR13421:SF16">
    <property type="entry name" value="SNRNA-ACTIVATING PROTEIN COMPLEX SUBUNIT 3"/>
    <property type="match status" value="1"/>
</dbReference>
<dbReference type="InterPro" id="IPR022042">
    <property type="entry name" value="snRNA-activating_su3"/>
</dbReference>
<dbReference type="GO" id="GO:0042796">
    <property type="term" value="P:snRNA transcription by RNA polymerase III"/>
    <property type="evidence" value="ECO:0007669"/>
    <property type="project" value="TreeGrafter"/>
</dbReference>
<evidence type="ECO:0000313" key="11">
    <source>
        <dbReference type="EMBL" id="KAK8756404.1"/>
    </source>
</evidence>
<comment type="similarity">
    <text evidence="2">Belongs to the SNAPC3/SRD2 family.</text>
</comment>
<dbReference type="GO" id="GO:0042795">
    <property type="term" value="P:snRNA transcription by RNA polymerase II"/>
    <property type="evidence" value="ECO:0007669"/>
    <property type="project" value="TreeGrafter"/>
</dbReference>
<evidence type="ECO:0000256" key="3">
    <source>
        <dbReference type="ARBA" id="ARBA00013634"/>
    </source>
</evidence>
<evidence type="ECO:0000256" key="9">
    <source>
        <dbReference type="ARBA" id="ARBA00025958"/>
    </source>
</evidence>
<dbReference type="GO" id="GO:0001006">
    <property type="term" value="F:RNA polymerase III type 3 promoter sequence-specific DNA binding"/>
    <property type="evidence" value="ECO:0007669"/>
    <property type="project" value="TreeGrafter"/>
</dbReference>
<dbReference type="GO" id="GO:0001046">
    <property type="term" value="F:core promoter sequence-specific DNA binding"/>
    <property type="evidence" value="ECO:0007669"/>
    <property type="project" value="TreeGrafter"/>
</dbReference>
<evidence type="ECO:0000313" key="12">
    <source>
        <dbReference type="Proteomes" id="UP001321473"/>
    </source>
</evidence>
<keyword evidence="7" id="KW-0539">Nucleus</keyword>
<evidence type="ECO:0000256" key="10">
    <source>
        <dbReference type="ARBA" id="ARBA00029606"/>
    </source>
</evidence>
<evidence type="ECO:0000256" key="2">
    <source>
        <dbReference type="ARBA" id="ARBA00010410"/>
    </source>
</evidence>
<dbReference type="AlphaFoldDB" id="A0AAQ4D1R4"/>
<dbReference type="Proteomes" id="UP001321473">
    <property type="component" value="Unassembled WGS sequence"/>
</dbReference>
<comment type="function">
    <text evidence="8">Part of the SNAPc complex required for the transcription of both RNA polymerase II and III small-nuclear RNA genes. Binds to the proximal sequence element (PSE), a non-TATA-box basal promoter element common to these 2 types of genes. Recruits TBP and BRF2 to the U6 snRNA TATA box.</text>
</comment>
<protein>
    <recommendedName>
        <fullName evidence="3">snRNA-activating protein complex subunit 3</fullName>
    </recommendedName>
    <alternativeName>
        <fullName evidence="10">Small nuclear RNA-activating complex polypeptide 3</fullName>
    </alternativeName>
</protein>
<evidence type="ECO:0000256" key="1">
    <source>
        <dbReference type="ARBA" id="ARBA00004123"/>
    </source>
</evidence>
<evidence type="ECO:0000256" key="4">
    <source>
        <dbReference type="ARBA" id="ARBA00023015"/>
    </source>
</evidence>
<proteinExistence type="inferred from homology"/>
<name>A0AAQ4D1R4_AMBAM</name>
<organism evidence="11 12">
    <name type="scientific">Amblyomma americanum</name>
    <name type="common">Lone star tick</name>
    <dbReference type="NCBI Taxonomy" id="6943"/>
    <lineage>
        <taxon>Eukaryota</taxon>
        <taxon>Metazoa</taxon>
        <taxon>Ecdysozoa</taxon>
        <taxon>Arthropoda</taxon>
        <taxon>Chelicerata</taxon>
        <taxon>Arachnida</taxon>
        <taxon>Acari</taxon>
        <taxon>Parasitiformes</taxon>
        <taxon>Ixodida</taxon>
        <taxon>Ixodoidea</taxon>
        <taxon>Ixodidae</taxon>
        <taxon>Amblyomminae</taxon>
        <taxon>Amblyomma</taxon>
    </lineage>
</organism>
<gene>
    <name evidence="11" type="ORF">V5799_000893</name>
</gene>
<keyword evidence="6" id="KW-0804">Transcription</keyword>
<dbReference type="Pfam" id="PF12251">
    <property type="entry name" value="SNAPC3"/>
    <property type="match status" value="1"/>
</dbReference>
<dbReference type="GO" id="GO:0005634">
    <property type="term" value="C:nucleus"/>
    <property type="evidence" value="ECO:0007669"/>
    <property type="project" value="UniProtKB-SubCell"/>
</dbReference>
<accession>A0AAQ4D1R4</accession>
<dbReference type="GO" id="GO:0000978">
    <property type="term" value="F:RNA polymerase II cis-regulatory region sequence-specific DNA binding"/>
    <property type="evidence" value="ECO:0007669"/>
    <property type="project" value="TreeGrafter"/>
</dbReference>
<evidence type="ECO:0000256" key="5">
    <source>
        <dbReference type="ARBA" id="ARBA00023125"/>
    </source>
</evidence>